<dbReference type="GO" id="GO:0005634">
    <property type="term" value="C:nucleus"/>
    <property type="evidence" value="ECO:0007669"/>
    <property type="project" value="UniProtKB-SubCell"/>
</dbReference>
<dbReference type="InterPro" id="IPR009071">
    <property type="entry name" value="HMG_box_dom"/>
</dbReference>
<dbReference type="PANTHER" id="PTHR46261:SF32">
    <property type="entry name" value="HIGH MOBILITY GROUP B PROTEIN 3-LIKE"/>
    <property type="match status" value="1"/>
</dbReference>
<feature type="region of interest" description="Disordered" evidence="6">
    <location>
        <begin position="1"/>
        <end position="33"/>
    </location>
</feature>
<dbReference type="CDD" id="cd22005">
    <property type="entry name" value="HMG-box_AtHMGB1-like"/>
    <property type="match status" value="1"/>
</dbReference>
<feature type="compositionally biased region" description="Basic and acidic residues" evidence="6">
    <location>
        <begin position="13"/>
        <end position="33"/>
    </location>
</feature>
<dbReference type="PANTHER" id="PTHR46261">
    <property type="entry name" value="HIGH MOBILITY GROUP B PROTEIN 4-RELATED"/>
    <property type="match status" value="1"/>
</dbReference>
<sequence>MKGPKTTSIAHKKLADPSTKKEKASKKNSDAPKRPASAFFVFMDDFRKTYKENFPDNKSVSAVGKAGGEKWKEMSESRMQEGLELSAWECIQYIVCFAPGEECLTKAYEKVTVLIHSSLLTVSTGNLHCDDNSDSSISLACQSYTSFDAV</sequence>
<dbReference type="GO" id="GO:0006325">
    <property type="term" value="P:chromatin organization"/>
    <property type="evidence" value="ECO:0007669"/>
    <property type="project" value="UniProtKB-ARBA"/>
</dbReference>
<protein>
    <submittedName>
        <fullName evidence="8">High mobility group B4</fullName>
    </submittedName>
</protein>
<dbReference type="AlphaFoldDB" id="A0A7J0FFV7"/>
<dbReference type="InterPro" id="IPR036910">
    <property type="entry name" value="HMG_box_dom_sf"/>
</dbReference>
<feature type="DNA-binding region" description="HMG box" evidence="5">
    <location>
        <begin position="32"/>
        <end position="81"/>
    </location>
</feature>
<comment type="subcellular location">
    <subcellularLocation>
        <location evidence="1">Nucleus</location>
    </subcellularLocation>
</comment>
<dbReference type="SUPFAM" id="SSF47095">
    <property type="entry name" value="HMG-box"/>
    <property type="match status" value="1"/>
</dbReference>
<proteinExistence type="inferred from homology"/>
<dbReference type="Proteomes" id="UP000585474">
    <property type="component" value="Unassembled WGS sequence"/>
</dbReference>
<comment type="similarity">
    <text evidence="2">Belongs to the HMGB family.</text>
</comment>
<evidence type="ECO:0000256" key="3">
    <source>
        <dbReference type="ARBA" id="ARBA00023125"/>
    </source>
</evidence>
<dbReference type="InterPro" id="IPR031061">
    <property type="entry name" value="HMGB_plant"/>
</dbReference>
<dbReference type="OrthoDB" id="1919336at2759"/>
<evidence type="ECO:0000256" key="4">
    <source>
        <dbReference type="ARBA" id="ARBA00023242"/>
    </source>
</evidence>
<dbReference type="Gene3D" id="1.10.30.10">
    <property type="entry name" value="High mobility group box domain"/>
    <property type="match status" value="1"/>
</dbReference>
<name>A0A7J0FFV7_9ERIC</name>
<evidence type="ECO:0000256" key="6">
    <source>
        <dbReference type="SAM" id="MobiDB-lite"/>
    </source>
</evidence>
<dbReference type="GO" id="GO:0003682">
    <property type="term" value="F:chromatin binding"/>
    <property type="evidence" value="ECO:0007669"/>
    <property type="project" value="UniProtKB-ARBA"/>
</dbReference>
<evidence type="ECO:0000313" key="8">
    <source>
        <dbReference type="EMBL" id="GFY97493.1"/>
    </source>
</evidence>
<evidence type="ECO:0000256" key="1">
    <source>
        <dbReference type="ARBA" id="ARBA00004123"/>
    </source>
</evidence>
<comment type="caution">
    <text evidence="8">The sequence shown here is derived from an EMBL/GenBank/DDBJ whole genome shotgun (WGS) entry which is preliminary data.</text>
</comment>
<evidence type="ECO:0000256" key="2">
    <source>
        <dbReference type="ARBA" id="ARBA00008774"/>
    </source>
</evidence>
<evidence type="ECO:0000256" key="5">
    <source>
        <dbReference type="PROSITE-ProRule" id="PRU00267"/>
    </source>
</evidence>
<dbReference type="GO" id="GO:0000785">
    <property type="term" value="C:chromatin"/>
    <property type="evidence" value="ECO:0007669"/>
    <property type="project" value="UniProtKB-ARBA"/>
</dbReference>
<keyword evidence="9" id="KW-1185">Reference proteome</keyword>
<dbReference type="EMBL" id="BJWL01000012">
    <property type="protein sequence ID" value="GFY97493.1"/>
    <property type="molecule type" value="Genomic_DNA"/>
</dbReference>
<gene>
    <name evidence="8" type="ORF">Acr_12g0000340</name>
</gene>
<dbReference type="GO" id="GO:0030527">
    <property type="term" value="F:structural constituent of chromatin"/>
    <property type="evidence" value="ECO:0007669"/>
    <property type="project" value="UniProtKB-ARBA"/>
</dbReference>
<keyword evidence="3 5" id="KW-0238">DNA-binding</keyword>
<accession>A0A7J0FFV7</accession>
<keyword evidence="4 5" id="KW-0539">Nucleus</keyword>
<organism evidence="8 9">
    <name type="scientific">Actinidia rufa</name>
    <dbReference type="NCBI Taxonomy" id="165716"/>
    <lineage>
        <taxon>Eukaryota</taxon>
        <taxon>Viridiplantae</taxon>
        <taxon>Streptophyta</taxon>
        <taxon>Embryophyta</taxon>
        <taxon>Tracheophyta</taxon>
        <taxon>Spermatophyta</taxon>
        <taxon>Magnoliopsida</taxon>
        <taxon>eudicotyledons</taxon>
        <taxon>Gunneridae</taxon>
        <taxon>Pentapetalae</taxon>
        <taxon>asterids</taxon>
        <taxon>Ericales</taxon>
        <taxon>Actinidiaceae</taxon>
        <taxon>Actinidia</taxon>
    </lineage>
</organism>
<dbReference type="SMART" id="SM00398">
    <property type="entry name" value="HMG"/>
    <property type="match status" value="1"/>
</dbReference>
<evidence type="ECO:0000313" key="9">
    <source>
        <dbReference type="Proteomes" id="UP000585474"/>
    </source>
</evidence>
<dbReference type="GO" id="GO:0003677">
    <property type="term" value="F:DNA binding"/>
    <property type="evidence" value="ECO:0007669"/>
    <property type="project" value="UniProtKB-UniRule"/>
</dbReference>
<evidence type="ECO:0000259" key="7">
    <source>
        <dbReference type="PROSITE" id="PS50118"/>
    </source>
</evidence>
<feature type="domain" description="HMG box" evidence="7">
    <location>
        <begin position="32"/>
        <end position="81"/>
    </location>
</feature>
<dbReference type="PROSITE" id="PS50118">
    <property type="entry name" value="HMG_BOX_2"/>
    <property type="match status" value="1"/>
</dbReference>
<dbReference type="Pfam" id="PF00505">
    <property type="entry name" value="HMG_box"/>
    <property type="match status" value="1"/>
</dbReference>
<reference evidence="8 9" key="1">
    <citation type="submission" date="2019-07" db="EMBL/GenBank/DDBJ databases">
        <title>De Novo Assembly of kiwifruit Actinidia rufa.</title>
        <authorList>
            <person name="Sugita-Konishi S."/>
            <person name="Sato K."/>
            <person name="Mori E."/>
            <person name="Abe Y."/>
            <person name="Kisaki G."/>
            <person name="Hamano K."/>
            <person name="Suezawa K."/>
            <person name="Otani M."/>
            <person name="Fukuda T."/>
            <person name="Manabe T."/>
            <person name="Gomi K."/>
            <person name="Tabuchi M."/>
            <person name="Akimitsu K."/>
            <person name="Kataoka I."/>
        </authorList>
    </citation>
    <scope>NUCLEOTIDE SEQUENCE [LARGE SCALE GENOMIC DNA]</scope>
    <source>
        <strain evidence="9">cv. Fuchu</strain>
    </source>
</reference>